<dbReference type="NCBIfam" id="TIGR02258">
    <property type="entry name" value="2_5_ligase"/>
    <property type="match status" value="1"/>
</dbReference>
<accession>A0A239GLW3</accession>
<evidence type="ECO:0000313" key="3">
    <source>
        <dbReference type="EMBL" id="SNS70256.1"/>
    </source>
</evidence>
<dbReference type="InterPro" id="IPR004175">
    <property type="entry name" value="RNA_CPDase"/>
</dbReference>
<dbReference type="AlphaFoldDB" id="A0A239GLW3"/>
<dbReference type="EMBL" id="FZOH01000007">
    <property type="protein sequence ID" value="SNS70256.1"/>
    <property type="molecule type" value="Genomic_DNA"/>
</dbReference>
<sequence>MAVTPPPEARDSLAAALAPLRDAPGAPRWGDPARWHLTLLFLGAVPPDLLPALTAGVGEAVAPTPPAVLRLAGAGRFGSRRRPQVCWAGVDGDVAVLAVLAALAGRLAAAARGLGLPVEDRPFRPHLTLGRWHPRRPADGDLPERLAGYRGPQWPLREVTMVRSTGGRHEVLESFPVSTRDPSERP</sequence>
<dbReference type="Gene3D" id="3.90.1140.10">
    <property type="entry name" value="Cyclic phosphodiesterase"/>
    <property type="match status" value="1"/>
</dbReference>
<organism evidence="3 4">
    <name type="scientific">Geodermatophilus saharensis</name>
    <dbReference type="NCBI Taxonomy" id="1137994"/>
    <lineage>
        <taxon>Bacteria</taxon>
        <taxon>Bacillati</taxon>
        <taxon>Actinomycetota</taxon>
        <taxon>Actinomycetes</taxon>
        <taxon>Geodermatophilales</taxon>
        <taxon>Geodermatophilaceae</taxon>
        <taxon>Geodermatophilus</taxon>
    </lineage>
</organism>
<reference evidence="4" key="1">
    <citation type="submission" date="2017-06" db="EMBL/GenBank/DDBJ databases">
        <authorList>
            <person name="Varghese N."/>
            <person name="Submissions S."/>
        </authorList>
    </citation>
    <scope>NUCLEOTIDE SEQUENCE [LARGE SCALE GENOMIC DNA]</scope>
    <source>
        <strain evidence="4">DSM 45423</strain>
    </source>
</reference>
<evidence type="ECO:0000256" key="2">
    <source>
        <dbReference type="HAMAP-Rule" id="MF_01940"/>
    </source>
</evidence>
<gene>
    <name evidence="3" type="ORF">SAMN04488107_3485</name>
</gene>
<dbReference type="SUPFAM" id="SSF55144">
    <property type="entry name" value="LigT-like"/>
    <property type="match status" value="1"/>
</dbReference>
<keyword evidence="1 2" id="KW-0378">Hydrolase</keyword>
<feature type="short sequence motif" description="HXTX 1" evidence="2">
    <location>
        <begin position="36"/>
        <end position="39"/>
    </location>
</feature>
<comment type="catalytic activity">
    <reaction evidence="2">
        <text>a 3'-end 2',3'-cyclophospho-ribonucleotide-RNA + H2O = a 3'-end 2'-phospho-ribonucleotide-RNA + H(+)</text>
        <dbReference type="Rhea" id="RHEA:11828"/>
        <dbReference type="Rhea" id="RHEA-COMP:10464"/>
        <dbReference type="Rhea" id="RHEA-COMP:17353"/>
        <dbReference type="ChEBI" id="CHEBI:15377"/>
        <dbReference type="ChEBI" id="CHEBI:15378"/>
        <dbReference type="ChEBI" id="CHEBI:83064"/>
        <dbReference type="ChEBI" id="CHEBI:173113"/>
        <dbReference type="EC" id="3.1.4.58"/>
    </reaction>
</comment>
<keyword evidence="4" id="KW-1185">Reference proteome</keyword>
<feature type="short sequence motif" description="HXTX 2" evidence="2">
    <location>
        <begin position="126"/>
        <end position="129"/>
    </location>
</feature>
<dbReference type="HAMAP" id="MF_01940">
    <property type="entry name" value="RNA_CPDase"/>
    <property type="match status" value="1"/>
</dbReference>
<dbReference type="Pfam" id="PF13563">
    <property type="entry name" value="2_5_RNA_ligase2"/>
    <property type="match status" value="1"/>
</dbReference>
<dbReference type="GO" id="GO:0008664">
    <property type="term" value="F:RNA 2',3'-cyclic 3'-phosphodiesterase activity"/>
    <property type="evidence" value="ECO:0007669"/>
    <property type="project" value="UniProtKB-EC"/>
</dbReference>
<dbReference type="PANTHER" id="PTHR35561">
    <property type="entry name" value="RNA 2',3'-CYCLIC PHOSPHODIESTERASE"/>
    <property type="match status" value="1"/>
</dbReference>
<name>A0A239GLW3_9ACTN</name>
<keyword evidence="3" id="KW-0436">Ligase</keyword>
<feature type="active site" description="Proton acceptor" evidence="2">
    <location>
        <position position="126"/>
    </location>
</feature>
<proteinExistence type="inferred from homology"/>
<dbReference type="PANTHER" id="PTHR35561:SF1">
    <property type="entry name" value="RNA 2',3'-CYCLIC PHOSPHODIESTERASE"/>
    <property type="match status" value="1"/>
</dbReference>
<evidence type="ECO:0000256" key="1">
    <source>
        <dbReference type="ARBA" id="ARBA00022801"/>
    </source>
</evidence>
<comment type="function">
    <text evidence="2">Hydrolyzes RNA 2',3'-cyclic phosphodiester to an RNA 2'-phosphomonoester.</text>
</comment>
<comment type="similarity">
    <text evidence="2">Belongs to the 2H phosphoesterase superfamily. ThpR family.</text>
</comment>
<dbReference type="InterPro" id="IPR009097">
    <property type="entry name" value="Cyclic_Pdiesterase"/>
</dbReference>
<protein>
    <recommendedName>
        <fullName evidence="2">RNA 2',3'-cyclic phosphodiesterase</fullName>
        <shortName evidence="2">RNA 2',3'-CPDase</shortName>
        <ecNumber evidence="2">3.1.4.58</ecNumber>
    </recommendedName>
</protein>
<dbReference type="GO" id="GO:0004113">
    <property type="term" value="F:2',3'-cyclic-nucleotide 3'-phosphodiesterase activity"/>
    <property type="evidence" value="ECO:0007669"/>
    <property type="project" value="InterPro"/>
</dbReference>
<dbReference type="EC" id="3.1.4.58" evidence="2"/>
<evidence type="ECO:0000313" key="4">
    <source>
        <dbReference type="Proteomes" id="UP000198386"/>
    </source>
</evidence>
<dbReference type="GO" id="GO:0016874">
    <property type="term" value="F:ligase activity"/>
    <property type="evidence" value="ECO:0007669"/>
    <property type="project" value="UniProtKB-KW"/>
</dbReference>
<dbReference type="Proteomes" id="UP000198386">
    <property type="component" value="Unassembled WGS sequence"/>
</dbReference>
<feature type="active site" description="Proton donor" evidence="2">
    <location>
        <position position="36"/>
    </location>
</feature>